<evidence type="ECO:0000256" key="1">
    <source>
        <dbReference type="ARBA" id="ARBA00022490"/>
    </source>
</evidence>
<dbReference type="Pfam" id="PF09138">
    <property type="entry name" value="Urm1"/>
    <property type="match status" value="1"/>
</dbReference>
<evidence type="ECO:0000256" key="3">
    <source>
        <dbReference type="ARBA" id="ARBA00022694"/>
    </source>
</evidence>
<dbReference type="InterPro" id="IPR016155">
    <property type="entry name" value="Mopterin_synth/thiamin_S_b"/>
</dbReference>
<feature type="modified residue" description="1-thioglycine" evidence="5">
    <location>
        <position position="103"/>
    </location>
</feature>
<reference evidence="9" key="1">
    <citation type="journal article" date="2020" name="PLoS Negl. Trop. Dis.">
        <title>High-quality nuclear genome for Sarcoptes scabiei-A critical resource for a neglected parasite.</title>
        <authorList>
            <person name="Korhonen P.K."/>
            <person name="Gasser R.B."/>
            <person name="Ma G."/>
            <person name="Wang T."/>
            <person name="Stroehlein A.J."/>
            <person name="Young N.D."/>
            <person name="Ang C.S."/>
            <person name="Fernando D.D."/>
            <person name="Lu H.C."/>
            <person name="Taylor S."/>
            <person name="Reynolds S.L."/>
            <person name="Mofiz E."/>
            <person name="Najaraj S.H."/>
            <person name="Gowda H."/>
            <person name="Madugundu A."/>
            <person name="Renuse S."/>
            <person name="Holt D."/>
            <person name="Pandey A."/>
            <person name="Papenfuss A.T."/>
            <person name="Fischer K."/>
        </authorList>
    </citation>
    <scope>NUCLEOTIDE SEQUENCE [LARGE SCALE GENOMIC DNA]</scope>
</reference>
<dbReference type="Gene3D" id="3.10.20.30">
    <property type="match status" value="1"/>
</dbReference>
<comment type="function">
    <text evidence="5">Acts as a sulfur carrier required for 2-thiolation of mcm(5)S(2)U at tRNA wobble positions of cytosolic tRNA(Lys), tRNA(Glu) and tRNA(Gln). Serves as sulfur donor in tRNA 2-thiolation reaction by being thiocarboxylated (-COSH) at its C-terminus by the MOCS3/UBA4 homolog. The sulfur is then transferred to tRNA to form 2-thiolation of mcm(5)S(2)U. Also acts as a ubiquitin-like protein (UBL) that is covalently conjugated via an isopeptide bond to lysine residues of target proteins. The thiocarboxylated form serves as substrate for conjugation and oxidative stress specifically induces the formation of UBL-protein conjugates.</text>
</comment>
<evidence type="ECO:0000256" key="5">
    <source>
        <dbReference type="HAMAP-Rule" id="MF_03048"/>
    </source>
</evidence>
<keyword evidence="3 5" id="KW-0819">tRNA processing</keyword>
<organism evidence="7">
    <name type="scientific">Sarcoptes scabiei</name>
    <name type="common">Itch mite</name>
    <name type="synonym">Acarus scabiei</name>
    <dbReference type="NCBI Taxonomy" id="52283"/>
    <lineage>
        <taxon>Eukaryota</taxon>
        <taxon>Metazoa</taxon>
        <taxon>Ecdysozoa</taxon>
        <taxon>Arthropoda</taxon>
        <taxon>Chelicerata</taxon>
        <taxon>Arachnida</taxon>
        <taxon>Acari</taxon>
        <taxon>Acariformes</taxon>
        <taxon>Sarcoptiformes</taxon>
        <taxon>Astigmata</taxon>
        <taxon>Psoroptidia</taxon>
        <taxon>Sarcoptoidea</taxon>
        <taxon>Sarcoptidae</taxon>
        <taxon>Sarcoptinae</taxon>
        <taxon>Sarcoptes</taxon>
    </lineage>
</organism>
<evidence type="ECO:0000313" key="7">
    <source>
        <dbReference type="EMBL" id="KAF7494268.1"/>
    </source>
</evidence>
<comment type="pathway">
    <text evidence="5 6">tRNA modification; 5-methoxycarbonylmethyl-2-thiouridine-tRNA biosynthesis.</text>
</comment>
<dbReference type="GO" id="GO:0032447">
    <property type="term" value="P:protein urmylation"/>
    <property type="evidence" value="ECO:0007669"/>
    <property type="project" value="UniProtKB-UniRule"/>
</dbReference>
<keyword evidence="1 5" id="KW-0963">Cytoplasm</keyword>
<feature type="cross-link" description="Glycyl lysine isopeptide (Gly-Lys) (interchain with K-? in acceptor proteins)" evidence="5">
    <location>
        <position position="103"/>
    </location>
</feature>
<evidence type="ECO:0000313" key="9">
    <source>
        <dbReference type="Proteomes" id="UP000070412"/>
    </source>
</evidence>
<dbReference type="GO" id="GO:0034227">
    <property type="term" value="P:tRNA thio-modification"/>
    <property type="evidence" value="ECO:0007669"/>
    <property type="project" value="UniProtKB-UniRule"/>
</dbReference>
<dbReference type="HAMAP" id="MF_03048">
    <property type="entry name" value="Urm1"/>
    <property type="match status" value="1"/>
</dbReference>
<dbReference type="InterPro" id="IPR012675">
    <property type="entry name" value="Beta-grasp_dom_sf"/>
</dbReference>
<evidence type="ECO:0000256" key="4">
    <source>
        <dbReference type="ARBA" id="ARBA00022786"/>
    </source>
</evidence>
<name>A0A834RD07_SARSC</name>
<dbReference type="EnsemblMetazoa" id="SSS_5618s_mrna">
    <property type="protein sequence ID" value="KAF7494268.1"/>
    <property type="gene ID" value="SSS_5618"/>
</dbReference>
<reference evidence="8" key="3">
    <citation type="submission" date="2022-06" db="UniProtKB">
        <authorList>
            <consortium name="EnsemblMetazoa"/>
        </authorList>
    </citation>
    <scope>IDENTIFICATION</scope>
</reference>
<comment type="PTM">
    <text evidence="5">C-terminal thiocarboxylation occurs in 2 steps, it is first acyl-adenylated (-COAMP) via the hesA/moeB/thiF part of the MOCS3/UBA4 homolog, then thiocarboxylated (-COSH) via the rhodanese domain of the MOCS3/UBA4 homolog.</text>
</comment>
<dbReference type="OrthoDB" id="10248987at2759"/>
<dbReference type="UniPathway" id="UPA00988"/>
<comment type="subcellular location">
    <subcellularLocation>
        <location evidence="5 6">Cytoplasm</location>
    </subcellularLocation>
</comment>
<proteinExistence type="inferred from homology"/>
<dbReference type="GO" id="GO:0002098">
    <property type="term" value="P:tRNA wobble uridine modification"/>
    <property type="evidence" value="ECO:0007669"/>
    <property type="project" value="UniProtKB-UniRule"/>
</dbReference>
<dbReference type="GO" id="GO:0005829">
    <property type="term" value="C:cytosol"/>
    <property type="evidence" value="ECO:0007669"/>
    <property type="project" value="UniProtKB-UniRule"/>
</dbReference>
<evidence type="ECO:0000256" key="2">
    <source>
        <dbReference type="ARBA" id="ARBA00022499"/>
    </source>
</evidence>
<dbReference type="AlphaFoldDB" id="A0A834RD07"/>
<dbReference type="OMA" id="DYELQPN"/>
<dbReference type="PIRSF" id="PIRSF037379">
    <property type="entry name" value="Ubiquitin-related_modifier_1"/>
    <property type="match status" value="1"/>
</dbReference>
<sequence length="103" mass="12175">MATETNKLNLIIEFCGGLEMLFDNQRKIQINLERSQEWTMRKLIKYLCDNHLQKQPEMFRYEDSVRPGILITINETDWELLGENDYKLQPNDNVLFISTLHGG</sequence>
<evidence type="ECO:0000256" key="6">
    <source>
        <dbReference type="RuleBase" id="RU361182"/>
    </source>
</evidence>
<dbReference type="PANTHER" id="PTHR14986">
    <property type="entry name" value="RURM1 PROTEIN"/>
    <property type="match status" value="1"/>
</dbReference>
<dbReference type="CDD" id="cd01764">
    <property type="entry name" value="Ubl_Urm1"/>
    <property type="match status" value="1"/>
</dbReference>
<dbReference type="SUPFAM" id="SSF54285">
    <property type="entry name" value="MoaD/ThiS"/>
    <property type="match status" value="1"/>
</dbReference>
<evidence type="ECO:0000313" key="8">
    <source>
        <dbReference type="EnsemblMetazoa" id="KAF7494268.1"/>
    </source>
</evidence>
<accession>A0A834RD07</accession>
<keyword evidence="4 5" id="KW-0833">Ubl conjugation pathway</keyword>
<keyword evidence="2 5" id="KW-1017">Isopeptide bond</keyword>
<keyword evidence="9" id="KW-1185">Reference proteome</keyword>
<dbReference type="Proteomes" id="UP000070412">
    <property type="component" value="Unassembled WGS sequence"/>
</dbReference>
<protein>
    <recommendedName>
        <fullName evidence="5">Ubiquitin-related modifier 1 homolog</fullName>
    </recommendedName>
</protein>
<reference evidence="7" key="2">
    <citation type="submission" date="2020-01" db="EMBL/GenBank/DDBJ databases">
        <authorList>
            <person name="Korhonen P.K.K."/>
            <person name="Guangxu M.G."/>
            <person name="Wang T.W."/>
            <person name="Stroehlein A.J.S."/>
            <person name="Young N.D."/>
            <person name="Ang C.-S.A."/>
            <person name="Fernando D.W.F."/>
            <person name="Lu H.L."/>
            <person name="Taylor S.T."/>
            <person name="Ehtesham M.E.M."/>
            <person name="Najaraj S.H.N."/>
            <person name="Harsha G.H.G."/>
            <person name="Madugundu A.M."/>
            <person name="Renuse S.R."/>
            <person name="Holt D.H."/>
            <person name="Pandey A.P."/>
            <person name="Papenfuss A.P."/>
            <person name="Gasser R.B.G."/>
            <person name="Fischer K.F."/>
        </authorList>
    </citation>
    <scope>NUCLEOTIDE SEQUENCE</scope>
    <source>
        <strain evidence="7">SSS_KF_BRIS2020</strain>
    </source>
</reference>
<dbReference type="InterPro" id="IPR015221">
    <property type="entry name" value="Urm1"/>
</dbReference>
<comment type="similarity">
    <text evidence="5 6">Belongs to the URM1 family.</text>
</comment>
<dbReference type="EMBL" id="WVUK01000053">
    <property type="protein sequence ID" value="KAF7494268.1"/>
    <property type="molecule type" value="Genomic_DNA"/>
</dbReference>
<gene>
    <name evidence="7" type="ORF">SSS_5618</name>
</gene>